<comment type="caution">
    <text evidence="2">The sequence shown here is derived from an EMBL/GenBank/DDBJ whole genome shotgun (WGS) entry which is preliminary data.</text>
</comment>
<evidence type="ECO:0000313" key="2">
    <source>
        <dbReference type="EMBL" id="GJM96089.1"/>
    </source>
</evidence>
<gene>
    <name evidence="2" type="primary">ga12898</name>
    <name evidence="2" type="ORF">PR202_ga12898</name>
</gene>
<accession>A0AAV5CCV3</accession>
<name>A0AAV5CCV3_ELECO</name>
<dbReference type="AlphaFoldDB" id="A0AAV5CCV3"/>
<proteinExistence type="predicted"/>
<organism evidence="2 3">
    <name type="scientific">Eleusine coracana subsp. coracana</name>
    <dbReference type="NCBI Taxonomy" id="191504"/>
    <lineage>
        <taxon>Eukaryota</taxon>
        <taxon>Viridiplantae</taxon>
        <taxon>Streptophyta</taxon>
        <taxon>Embryophyta</taxon>
        <taxon>Tracheophyta</taxon>
        <taxon>Spermatophyta</taxon>
        <taxon>Magnoliopsida</taxon>
        <taxon>Liliopsida</taxon>
        <taxon>Poales</taxon>
        <taxon>Poaceae</taxon>
        <taxon>PACMAD clade</taxon>
        <taxon>Chloridoideae</taxon>
        <taxon>Cynodonteae</taxon>
        <taxon>Eleusininae</taxon>
        <taxon>Eleusine</taxon>
    </lineage>
</organism>
<evidence type="ECO:0000256" key="1">
    <source>
        <dbReference type="SAM" id="MobiDB-lite"/>
    </source>
</evidence>
<protein>
    <submittedName>
        <fullName evidence="2">Uncharacterized protein</fullName>
    </submittedName>
</protein>
<reference evidence="2" key="1">
    <citation type="journal article" date="2018" name="DNA Res.">
        <title>Multiple hybrid de novo genome assembly of finger millet, an orphan allotetraploid crop.</title>
        <authorList>
            <person name="Hatakeyama M."/>
            <person name="Aluri S."/>
            <person name="Balachadran M.T."/>
            <person name="Sivarajan S.R."/>
            <person name="Patrignani A."/>
            <person name="Gruter S."/>
            <person name="Poveda L."/>
            <person name="Shimizu-Inatsugi R."/>
            <person name="Baeten J."/>
            <person name="Francoijs K.J."/>
            <person name="Nataraja K.N."/>
            <person name="Reddy Y.A.N."/>
            <person name="Phadnis S."/>
            <person name="Ravikumar R.L."/>
            <person name="Schlapbach R."/>
            <person name="Sreeman S.M."/>
            <person name="Shimizu K.K."/>
        </authorList>
    </citation>
    <scope>NUCLEOTIDE SEQUENCE</scope>
</reference>
<sequence length="112" mass="12430">MQEAKKWPPVKQGSEAETSIKCGLSDARKGSCFAHQTPQLRSPDQCPTQLTLLRVIKKRPSPQDSAWQGQGVNEANLRSPRNAAKGTGETRAEPPRAMQEQRQLCLLARPRI</sequence>
<keyword evidence="3" id="KW-1185">Reference proteome</keyword>
<dbReference type="Proteomes" id="UP001054889">
    <property type="component" value="Unassembled WGS sequence"/>
</dbReference>
<dbReference type="EMBL" id="BQKI01000006">
    <property type="protein sequence ID" value="GJM96089.1"/>
    <property type="molecule type" value="Genomic_DNA"/>
</dbReference>
<feature type="region of interest" description="Disordered" evidence="1">
    <location>
        <begin position="59"/>
        <end position="103"/>
    </location>
</feature>
<reference evidence="2" key="2">
    <citation type="submission" date="2021-12" db="EMBL/GenBank/DDBJ databases">
        <title>Resequencing data analysis of finger millet.</title>
        <authorList>
            <person name="Hatakeyama M."/>
            <person name="Aluri S."/>
            <person name="Balachadran M.T."/>
            <person name="Sivarajan S.R."/>
            <person name="Poveda L."/>
            <person name="Shimizu-Inatsugi R."/>
            <person name="Schlapbach R."/>
            <person name="Sreeman S.M."/>
            <person name="Shimizu K.K."/>
        </authorList>
    </citation>
    <scope>NUCLEOTIDE SEQUENCE</scope>
</reference>
<feature type="compositionally biased region" description="Polar residues" evidence="1">
    <location>
        <begin position="62"/>
        <end position="73"/>
    </location>
</feature>
<evidence type="ECO:0000313" key="3">
    <source>
        <dbReference type="Proteomes" id="UP001054889"/>
    </source>
</evidence>